<evidence type="ECO:0000259" key="7">
    <source>
        <dbReference type="Pfam" id="PF01578"/>
    </source>
</evidence>
<evidence type="ECO:0000313" key="10">
    <source>
        <dbReference type="Proteomes" id="UP000319499"/>
    </source>
</evidence>
<feature type="domain" description="Cytochrome c assembly protein" evidence="7">
    <location>
        <begin position="853"/>
        <end position="1059"/>
    </location>
</feature>
<dbReference type="InterPro" id="IPR002541">
    <property type="entry name" value="Cyt_c_assembly"/>
</dbReference>
<organism evidence="9 10">
    <name type="scientific">Apibacter muscae</name>
    <dbReference type="NCBI Taxonomy" id="2509004"/>
    <lineage>
        <taxon>Bacteria</taxon>
        <taxon>Pseudomonadati</taxon>
        <taxon>Bacteroidota</taxon>
        <taxon>Flavobacteriia</taxon>
        <taxon>Flavobacteriales</taxon>
        <taxon>Weeksellaceae</taxon>
        <taxon>Apibacter</taxon>
    </lineage>
</organism>
<dbReference type="GO" id="GO:0005886">
    <property type="term" value="C:plasma membrane"/>
    <property type="evidence" value="ECO:0007669"/>
    <property type="project" value="TreeGrafter"/>
</dbReference>
<dbReference type="InterPro" id="IPR007816">
    <property type="entry name" value="ResB-like_domain"/>
</dbReference>
<dbReference type="InterPro" id="IPR017562">
    <property type="entry name" value="Cyt_c_biogenesis_CcsA"/>
</dbReference>
<feature type="domain" description="ResB-like" evidence="8">
    <location>
        <begin position="352"/>
        <end position="422"/>
    </location>
</feature>
<feature type="transmembrane region" description="Helical" evidence="6">
    <location>
        <begin position="825"/>
        <end position="847"/>
    </location>
</feature>
<evidence type="ECO:0000256" key="2">
    <source>
        <dbReference type="ARBA" id="ARBA00022692"/>
    </source>
</evidence>
<evidence type="ECO:0000259" key="8">
    <source>
        <dbReference type="Pfam" id="PF05140"/>
    </source>
</evidence>
<comment type="subcellular location">
    <subcellularLocation>
        <location evidence="1">Membrane</location>
        <topology evidence="1">Multi-pass membrane protein</topology>
    </subcellularLocation>
</comment>
<dbReference type="RefSeq" id="WP_146262957.1">
    <property type="nucleotide sequence ID" value="NZ_SELG01000041.1"/>
</dbReference>
<proteinExistence type="predicted"/>
<feature type="transmembrane region" description="Helical" evidence="6">
    <location>
        <begin position="967"/>
        <end position="986"/>
    </location>
</feature>
<dbReference type="GO" id="GO:0020037">
    <property type="term" value="F:heme binding"/>
    <property type="evidence" value="ECO:0007669"/>
    <property type="project" value="InterPro"/>
</dbReference>
<evidence type="ECO:0000256" key="5">
    <source>
        <dbReference type="ARBA" id="ARBA00023136"/>
    </source>
</evidence>
<evidence type="ECO:0000313" key="9">
    <source>
        <dbReference type="EMBL" id="TWP26538.1"/>
    </source>
</evidence>
<feature type="transmembrane region" description="Helical" evidence="6">
    <location>
        <begin position="788"/>
        <end position="813"/>
    </location>
</feature>
<feature type="transmembrane region" description="Helical" evidence="6">
    <location>
        <begin position="1006"/>
        <end position="1024"/>
    </location>
</feature>
<comment type="caution">
    <text evidence="9">The sequence shown here is derived from an EMBL/GenBank/DDBJ whole genome shotgun (WGS) entry which is preliminary data.</text>
</comment>
<feature type="transmembrane region" description="Helical" evidence="6">
    <location>
        <begin position="1071"/>
        <end position="1090"/>
    </location>
</feature>
<dbReference type="OrthoDB" id="9814290at2"/>
<feature type="transmembrane region" description="Helical" evidence="6">
    <location>
        <begin position="880"/>
        <end position="897"/>
    </location>
</feature>
<feature type="domain" description="ResB-like" evidence="8">
    <location>
        <begin position="74"/>
        <end position="119"/>
    </location>
</feature>
<feature type="transmembrane region" description="Helical" evidence="6">
    <location>
        <begin position="859"/>
        <end position="875"/>
    </location>
</feature>
<feature type="transmembrane region" description="Helical" evidence="6">
    <location>
        <begin position="436"/>
        <end position="459"/>
    </location>
</feature>
<protein>
    <submittedName>
        <fullName evidence="9">C-type cytochrome biogenesis protein CcsB</fullName>
    </submittedName>
</protein>
<dbReference type="EMBL" id="SELH01000025">
    <property type="protein sequence ID" value="TWP26538.1"/>
    <property type="molecule type" value="Genomic_DNA"/>
</dbReference>
<accession>A0A563D8E3</accession>
<dbReference type="Pfam" id="PF05140">
    <property type="entry name" value="ResB"/>
    <property type="match status" value="2"/>
</dbReference>
<dbReference type="Pfam" id="PF01578">
    <property type="entry name" value="Cytochrom_C_asm"/>
    <property type="match status" value="1"/>
</dbReference>
<feature type="transmembrane region" description="Helical" evidence="6">
    <location>
        <begin position="917"/>
        <end position="947"/>
    </location>
</feature>
<name>A0A563D8E3_9FLAO</name>
<dbReference type="InterPro" id="IPR045062">
    <property type="entry name" value="Cyt_c_biogenesis_CcsA/CcmC"/>
</dbReference>
<sequence>MKKFINLLFSTKTTAIMLALYAISMAWATLVENNYGTPVAKALIYNSTWFEIIMLILILNFIGNIQRYQLWSIKKWPVLIFHISFIFLFVGGAITRYISYEGQMHIRENETTNQVTSEGTFLKTQITNDKGIVKAYNDIPFIFTPENIPFLLKPFQKKINSKYDYLGKIVQLESTGFIPWAQDSIQPLPNGKKILKLITTSEEGRKTEFIEEGTSKQIQNALVAFNVQNPDSTAIHITSSPEDELTISSPLMGRRMVMTTQQELTVQGENKAQPLQLASLYQFPNLTFVVPTAPERGKIVHYAGDKNKNSSDPDLIFMKVSSGNDSKEFSFYGKKGWTGLQKQVMVDGLLVSVGYGSKIYKTEPFYLKLNKFIMEHYPGSNSPSAYESEVSIIDEGKEIPYKIYMNHILNYKGYRFFQSSFDPDLKGTILSVNHDFWGTTITYIGYALLILGMFTTLFWKGTRFWKLNDQLKKIAKNKKMMVLLLFLSSLITYSQNIDMHGTEDGSIKKETIVEGVHEGQKIHENSDNSSSSIFSFKNSIPKQPLDPKIFSETIKIPKEHADKFGEMLVQSFDGRIQPTNTLALEILRKLHKSDKFYDLDANQFLISISLDPLTWSQVPLIKVGNKGGEDLKKLTRANEDGYTTLMNLFPPGPDGVPYFVLDSEYKKSFAKKPAERSNYDKEIIELNDKLRALQAVISGLYLRFIPIQNDPKNTWTSWATPDFKTDSIATRFIGGYFRAVMDAEKTGNWKLADEQLNRISEYQYKWGKQVIPSETKIHWEIRYNHWNIFFKIMIVYALLGTVLLTIAFVKLFLDKSSIITFLERSLLLLVIITFIIHGFGLGIRWYISGHEPWSNGYEAVMFISWISVLSGFILYRNRNGFIPAAGCLVAVILMGFAHGGDQMNPQITPLVPVLKSYWLMIHVAIITSSYGFFGLSALIGTVVLLLFTLNNKKISLKVEDSIRELTIVNEISLTIGIFLLTVGTFLGGVWANESWGRYWSWDPKETWAFISVIIYAVVLHIRLVPGWRGKYIFNLLSLLSFSSVIMTYFGVNYYLSGLHSYAQGDPVPVPNWVYIVIAIVTLLAISSYFAHKRKFNK</sequence>
<keyword evidence="3" id="KW-0201">Cytochrome c-type biogenesis</keyword>
<evidence type="ECO:0000256" key="6">
    <source>
        <dbReference type="SAM" id="Phobius"/>
    </source>
</evidence>
<dbReference type="Proteomes" id="UP000319499">
    <property type="component" value="Unassembled WGS sequence"/>
</dbReference>
<dbReference type="PANTHER" id="PTHR30071:SF1">
    <property type="entry name" value="CYTOCHROME B_B6 PROTEIN-RELATED"/>
    <property type="match status" value="1"/>
</dbReference>
<dbReference type="AlphaFoldDB" id="A0A563D8E3"/>
<keyword evidence="5 6" id="KW-0472">Membrane</keyword>
<feature type="transmembrane region" description="Helical" evidence="6">
    <location>
        <begin position="7"/>
        <end position="30"/>
    </location>
</feature>
<keyword evidence="2 6" id="KW-0812">Transmembrane</keyword>
<feature type="transmembrane region" description="Helical" evidence="6">
    <location>
        <begin position="1031"/>
        <end position="1051"/>
    </location>
</feature>
<evidence type="ECO:0000256" key="1">
    <source>
        <dbReference type="ARBA" id="ARBA00004141"/>
    </source>
</evidence>
<evidence type="ECO:0000256" key="3">
    <source>
        <dbReference type="ARBA" id="ARBA00022748"/>
    </source>
</evidence>
<feature type="transmembrane region" description="Helical" evidence="6">
    <location>
        <begin position="76"/>
        <end position="98"/>
    </location>
</feature>
<dbReference type="NCBIfam" id="TIGR03144">
    <property type="entry name" value="cytochr_II_ccsB"/>
    <property type="match status" value="1"/>
</dbReference>
<reference evidence="9 10" key="1">
    <citation type="submission" date="2019-02" db="EMBL/GenBank/DDBJ databases">
        <title>Apibacter muscae sp. nov.: a novel member of the house fly microbiota.</title>
        <authorList>
            <person name="Park R."/>
        </authorList>
    </citation>
    <scope>NUCLEOTIDE SEQUENCE [LARGE SCALE GENOMIC DNA]</scope>
    <source>
        <strain evidence="9 10">AL1</strain>
    </source>
</reference>
<feature type="transmembrane region" description="Helical" evidence="6">
    <location>
        <begin position="42"/>
        <end position="64"/>
    </location>
</feature>
<dbReference type="GO" id="GO:0017004">
    <property type="term" value="P:cytochrome complex assembly"/>
    <property type="evidence" value="ECO:0007669"/>
    <property type="project" value="UniProtKB-KW"/>
</dbReference>
<keyword evidence="10" id="KW-1185">Reference proteome</keyword>
<evidence type="ECO:0000256" key="4">
    <source>
        <dbReference type="ARBA" id="ARBA00022989"/>
    </source>
</evidence>
<gene>
    <name evidence="9" type="primary">ccsB</name>
    <name evidence="9" type="ORF">ETU09_08210</name>
</gene>
<keyword evidence="4 6" id="KW-1133">Transmembrane helix</keyword>
<dbReference type="PANTHER" id="PTHR30071">
    <property type="entry name" value="HEME EXPORTER PROTEIN C"/>
    <property type="match status" value="1"/>
</dbReference>
<feature type="transmembrane region" description="Helical" evidence="6">
    <location>
        <begin position="480"/>
        <end position="497"/>
    </location>
</feature>